<gene>
    <name evidence="5" type="ORF">WN72_14740</name>
</gene>
<evidence type="ECO:0000313" key="5">
    <source>
        <dbReference type="EMBL" id="QOZ67423.1"/>
    </source>
</evidence>
<dbReference type="Gene3D" id="2.40.30.170">
    <property type="match status" value="1"/>
</dbReference>
<dbReference type="Pfam" id="PF25917">
    <property type="entry name" value="BSH_RND"/>
    <property type="match status" value="1"/>
</dbReference>
<evidence type="ECO:0000313" key="6">
    <source>
        <dbReference type="Proteomes" id="UP000594015"/>
    </source>
</evidence>
<keyword evidence="2" id="KW-1133">Transmembrane helix</keyword>
<feature type="domain" description="CusB-like beta-barrel" evidence="4">
    <location>
        <begin position="274"/>
        <end position="361"/>
    </location>
</feature>
<organism evidence="5 6">
    <name type="scientific">Bradyrhizobium arachidis</name>
    <dbReference type="NCBI Taxonomy" id="858423"/>
    <lineage>
        <taxon>Bacteria</taxon>
        <taxon>Pseudomonadati</taxon>
        <taxon>Pseudomonadota</taxon>
        <taxon>Alphaproteobacteria</taxon>
        <taxon>Hyphomicrobiales</taxon>
        <taxon>Nitrobacteraceae</taxon>
        <taxon>Bradyrhizobium</taxon>
    </lineage>
</organism>
<evidence type="ECO:0000256" key="2">
    <source>
        <dbReference type="SAM" id="Phobius"/>
    </source>
</evidence>
<evidence type="ECO:0000259" key="3">
    <source>
        <dbReference type="Pfam" id="PF25917"/>
    </source>
</evidence>
<reference evidence="5 6" key="1">
    <citation type="submission" date="2018-06" db="EMBL/GenBank/DDBJ databases">
        <title>Comparative genomics of Bradyrhizobium nodulating Arachidis hypogaea.</title>
        <authorList>
            <person name="Li Y."/>
        </authorList>
    </citation>
    <scope>NUCLEOTIDE SEQUENCE [LARGE SCALE GENOMIC DNA]</scope>
    <source>
        <strain evidence="5 6">CCBAU 051107</strain>
    </source>
</reference>
<feature type="compositionally biased region" description="Basic and acidic residues" evidence="1">
    <location>
        <begin position="10"/>
        <end position="33"/>
    </location>
</feature>
<dbReference type="InterPro" id="IPR058792">
    <property type="entry name" value="Beta-barrel_RND_2"/>
</dbReference>
<feature type="domain" description="Multidrug resistance protein MdtA-like barrel-sandwich hybrid" evidence="3">
    <location>
        <begin position="79"/>
        <end position="265"/>
    </location>
</feature>
<evidence type="ECO:0000256" key="1">
    <source>
        <dbReference type="SAM" id="MobiDB-lite"/>
    </source>
</evidence>
<dbReference type="AlphaFoldDB" id="A0AAE7NK17"/>
<sequence>MDTPTSDTDSQAKDVQAKDNQVRPDALGDDHKPGPRSATRTPAIIVAIVAAVVAGLSIFYLLRPEPLLVQGEVDATRLDIAARVDGRVKEIPVQRGQNVAAQAVLVRIDNPETIAKRDQMKAAKAVADAQLANIMVGTRVETVAARKAEMERAQAAVVLAQKTFDRTRTLTEQGNAPQARLDQVTDALHESERAVDQAKSAYEQAVNGYTKEERAIATANVEKADADIQSVQSIIDQLVVYAPVASQIYQRNVEPGEYVSPGVPLVTLIDLGDVWVHFDLREDLVKSLKVGDRFDVRIPALDDRSVTVEVKLIATKGEYASWRATRATGDFDLRTFSIRAYPVKPVPELRPGMSAYLDWRSRQ</sequence>
<evidence type="ECO:0000259" key="4">
    <source>
        <dbReference type="Pfam" id="PF25954"/>
    </source>
</evidence>
<dbReference type="EMBL" id="CP030050">
    <property type="protein sequence ID" value="QOZ67423.1"/>
    <property type="molecule type" value="Genomic_DNA"/>
</dbReference>
<dbReference type="KEGG" id="barh:WN72_14740"/>
<dbReference type="Pfam" id="PF25954">
    <property type="entry name" value="Beta-barrel_RND_2"/>
    <property type="match status" value="1"/>
</dbReference>
<accession>A0AAE7NK17</accession>
<dbReference type="SUPFAM" id="SSF111369">
    <property type="entry name" value="HlyD-like secretion proteins"/>
    <property type="match status" value="2"/>
</dbReference>
<dbReference type="PANTHER" id="PTHR30438:SF1">
    <property type="entry name" value="36 KDA ANTIGEN"/>
    <property type="match status" value="1"/>
</dbReference>
<feature type="region of interest" description="Disordered" evidence="1">
    <location>
        <begin position="1"/>
        <end position="38"/>
    </location>
</feature>
<proteinExistence type="predicted"/>
<protein>
    <submittedName>
        <fullName evidence="5">HlyD family efflux transporter periplasmic adaptor subunit</fullName>
    </submittedName>
</protein>
<feature type="transmembrane region" description="Helical" evidence="2">
    <location>
        <begin position="43"/>
        <end position="62"/>
    </location>
</feature>
<keyword evidence="2" id="KW-0472">Membrane</keyword>
<dbReference type="Proteomes" id="UP000594015">
    <property type="component" value="Chromosome"/>
</dbReference>
<dbReference type="Gene3D" id="1.10.287.470">
    <property type="entry name" value="Helix hairpin bin"/>
    <property type="match status" value="2"/>
</dbReference>
<keyword evidence="2" id="KW-0812">Transmembrane</keyword>
<dbReference type="Gene3D" id="2.40.50.100">
    <property type="match status" value="1"/>
</dbReference>
<dbReference type="PANTHER" id="PTHR30438">
    <property type="entry name" value="36 KDA ANTIGEN-RELATED"/>
    <property type="match status" value="1"/>
</dbReference>
<dbReference type="RefSeq" id="WP_051378017.1">
    <property type="nucleotide sequence ID" value="NZ_AXAD01000002.1"/>
</dbReference>
<name>A0AAE7NK17_9BRAD</name>
<dbReference type="InterPro" id="IPR058625">
    <property type="entry name" value="MdtA-like_BSH"/>
</dbReference>